<dbReference type="PANTHER" id="PTHR12372">
    <property type="entry name" value="PECANEX"/>
    <property type="match status" value="1"/>
</dbReference>
<evidence type="ECO:0000313" key="9">
    <source>
        <dbReference type="Proteomes" id="UP001321473"/>
    </source>
</evidence>
<keyword evidence="5" id="KW-0472">Membrane</keyword>
<sequence>MAPARTSIGQPSTWQKTLRANAGTAQEAYRSERLTLGTQLLALGSLRAQVVQAVWASLSLELLYLANDDDERYSIQADPVLLRNLIVQAADPPLGYCVYSSGPIVVDTF</sequence>
<dbReference type="InterPro" id="IPR007735">
    <property type="entry name" value="Pecanex_C"/>
</dbReference>
<proteinExistence type="inferred from homology"/>
<keyword evidence="3" id="KW-0812">Transmembrane</keyword>
<dbReference type="PANTHER" id="PTHR12372:SF6">
    <property type="entry name" value="PECANEX-LIKE PROTEIN 4"/>
    <property type="match status" value="1"/>
</dbReference>
<evidence type="ECO:0000256" key="2">
    <source>
        <dbReference type="ARBA" id="ARBA00010170"/>
    </source>
</evidence>
<name>A0AAQ4E5I6_AMBAM</name>
<dbReference type="InterPro" id="IPR039797">
    <property type="entry name" value="Pecanex"/>
</dbReference>
<keyword evidence="9" id="KW-1185">Reference proteome</keyword>
<reference evidence="8 9" key="1">
    <citation type="journal article" date="2023" name="Arcadia Sci">
        <title>De novo assembly of a long-read Amblyomma americanum tick genome.</title>
        <authorList>
            <person name="Chou S."/>
            <person name="Poskanzer K.E."/>
            <person name="Rollins M."/>
            <person name="Thuy-Boun P.S."/>
        </authorList>
    </citation>
    <scope>NUCLEOTIDE SEQUENCE [LARGE SCALE GENOMIC DNA]</scope>
    <source>
        <strain evidence="8">F_SG_1</strain>
        <tissue evidence="8">Salivary glands</tissue>
    </source>
</reference>
<gene>
    <name evidence="8" type="ORF">V5799_013567</name>
</gene>
<organism evidence="8 9">
    <name type="scientific">Amblyomma americanum</name>
    <name type="common">Lone star tick</name>
    <dbReference type="NCBI Taxonomy" id="6943"/>
    <lineage>
        <taxon>Eukaryota</taxon>
        <taxon>Metazoa</taxon>
        <taxon>Ecdysozoa</taxon>
        <taxon>Arthropoda</taxon>
        <taxon>Chelicerata</taxon>
        <taxon>Arachnida</taxon>
        <taxon>Acari</taxon>
        <taxon>Parasitiformes</taxon>
        <taxon>Ixodida</taxon>
        <taxon>Ixodoidea</taxon>
        <taxon>Ixodidae</taxon>
        <taxon>Amblyomminae</taxon>
        <taxon>Amblyomma</taxon>
    </lineage>
</organism>
<evidence type="ECO:0000256" key="5">
    <source>
        <dbReference type="ARBA" id="ARBA00023136"/>
    </source>
</evidence>
<accession>A0AAQ4E5I6</accession>
<dbReference type="Proteomes" id="UP001321473">
    <property type="component" value="Unassembled WGS sequence"/>
</dbReference>
<keyword evidence="4" id="KW-1133">Transmembrane helix</keyword>
<comment type="subcellular location">
    <subcellularLocation>
        <location evidence="1 6">Membrane</location>
        <topology evidence="1 6">Multi-pass membrane protein</topology>
    </subcellularLocation>
</comment>
<feature type="domain" description="Pecanex C-terminal" evidence="7">
    <location>
        <begin position="17"/>
        <end position="101"/>
    </location>
</feature>
<evidence type="ECO:0000256" key="4">
    <source>
        <dbReference type="ARBA" id="ARBA00022989"/>
    </source>
</evidence>
<evidence type="ECO:0000313" key="8">
    <source>
        <dbReference type="EMBL" id="KAK8769967.1"/>
    </source>
</evidence>
<dbReference type="Pfam" id="PF05041">
    <property type="entry name" value="Pecanex_C"/>
    <property type="match status" value="1"/>
</dbReference>
<dbReference type="AlphaFoldDB" id="A0AAQ4E5I6"/>
<protein>
    <recommendedName>
        <fullName evidence="6">Pecanex-like protein</fullName>
    </recommendedName>
</protein>
<evidence type="ECO:0000256" key="3">
    <source>
        <dbReference type="ARBA" id="ARBA00022692"/>
    </source>
</evidence>
<evidence type="ECO:0000256" key="1">
    <source>
        <dbReference type="ARBA" id="ARBA00004141"/>
    </source>
</evidence>
<evidence type="ECO:0000259" key="7">
    <source>
        <dbReference type="Pfam" id="PF05041"/>
    </source>
</evidence>
<comment type="caution">
    <text evidence="8">The sequence shown here is derived from an EMBL/GenBank/DDBJ whole genome shotgun (WGS) entry which is preliminary data.</text>
</comment>
<comment type="similarity">
    <text evidence="2 6">Belongs to the pecanex family.</text>
</comment>
<evidence type="ECO:0000256" key="6">
    <source>
        <dbReference type="RuleBase" id="RU367089"/>
    </source>
</evidence>
<dbReference type="GO" id="GO:0016020">
    <property type="term" value="C:membrane"/>
    <property type="evidence" value="ECO:0007669"/>
    <property type="project" value="UniProtKB-SubCell"/>
</dbReference>
<dbReference type="EMBL" id="JARKHS020021810">
    <property type="protein sequence ID" value="KAK8769967.1"/>
    <property type="molecule type" value="Genomic_DNA"/>
</dbReference>